<dbReference type="EMBL" id="CALNXK010000134">
    <property type="protein sequence ID" value="CAH3165719.1"/>
    <property type="molecule type" value="Genomic_DNA"/>
</dbReference>
<proteinExistence type="predicted"/>
<evidence type="ECO:0000256" key="1">
    <source>
        <dbReference type="SAM" id="MobiDB-lite"/>
    </source>
</evidence>
<evidence type="ECO:0000313" key="3">
    <source>
        <dbReference type="Proteomes" id="UP001159405"/>
    </source>
</evidence>
<evidence type="ECO:0000313" key="2">
    <source>
        <dbReference type="EMBL" id="CAH3165719.1"/>
    </source>
</evidence>
<accession>A0ABN8QJE7</accession>
<name>A0ABN8QJE7_9CNID</name>
<gene>
    <name evidence="2" type="ORF">PLOB_00007346</name>
</gene>
<comment type="caution">
    <text evidence="2">The sequence shown here is derived from an EMBL/GenBank/DDBJ whole genome shotgun (WGS) entry which is preliminary data.</text>
</comment>
<feature type="compositionally biased region" description="Basic and acidic residues" evidence="1">
    <location>
        <begin position="81"/>
        <end position="92"/>
    </location>
</feature>
<feature type="compositionally biased region" description="Polar residues" evidence="1">
    <location>
        <begin position="70"/>
        <end position="80"/>
    </location>
</feature>
<feature type="region of interest" description="Disordered" evidence="1">
    <location>
        <begin position="70"/>
        <end position="103"/>
    </location>
</feature>
<reference evidence="2 3" key="1">
    <citation type="submission" date="2022-05" db="EMBL/GenBank/DDBJ databases">
        <authorList>
            <consortium name="Genoscope - CEA"/>
            <person name="William W."/>
        </authorList>
    </citation>
    <scope>NUCLEOTIDE SEQUENCE [LARGE SCALE GENOMIC DNA]</scope>
</reference>
<protein>
    <submittedName>
        <fullName evidence="2">Uncharacterized protein</fullName>
    </submittedName>
</protein>
<organism evidence="2 3">
    <name type="scientific">Porites lobata</name>
    <dbReference type="NCBI Taxonomy" id="104759"/>
    <lineage>
        <taxon>Eukaryota</taxon>
        <taxon>Metazoa</taxon>
        <taxon>Cnidaria</taxon>
        <taxon>Anthozoa</taxon>
        <taxon>Hexacorallia</taxon>
        <taxon>Scleractinia</taxon>
        <taxon>Fungiina</taxon>
        <taxon>Poritidae</taxon>
        <taxon>Porites</taxon>
    </lineage>
</organism>
<sequence>MSPECLTAVCQSSYCTGHLVGGLKCSVGGQKKCFKDCLKEALKDLDINPSSWESLAQDCPAWRSKVTTRANAAKYQQTTEPQRKRATCKDRATSTSTAAPTHSCPMCGHLRTLRTHSHYSEL</sequence>
<dbReference type="Proteomes" id="UP001159405">
    <property type="component" value="Unassembled WGS sequence"/>
</dbReference>
<keyword evidence="3" id="KW-1185">Reference proteome</keyword>
<feature type="compositionally biased region" description="Low complexity" evidence="1">
    <location>
        <begin position="93"/>
        <end position="103"/>
    </location>
</feature>